<dbReference type="GO" id="GO:0071532">
    <property type="term" value="F:ankyrin repeat binding"/>
    <property type="evidence" value="ECO:0007669"/>
    <property type="project" value="TreeGrafter"/>
</dbReference>
<protein>
    <submittedName>
        <fullName evidence="4">Telomeric repeat-binding factor 1</fullName>
    </submittedName>
</protein>
<evidence type="ECO:0000313" key="4">
    <source>
        <dbReference type="EMBL" id="TNN88975.1"/>
    </source>
</evidence>
<keyword evidence="5" id="KW-1185">Reference proteome</keyword>
<gene>
    <name evidence="4" type="primary">TERF1</name>
    <name evidence="4" type="ORF">EYF80_000853</name>
</gene>
<dbReference type="PANTHER" id="PTHR46734:SF1">
    <property type="entry name" value="TELOMERIC REPEAT-BINDING FACTOR 1"/>
    <property type="match status" value="1"/>
</dbReference>
<dbReference type="GO" id="GO:0098505">
    <property type="term" value="F:G-rich strand telomeric DNA binding"/>
    <property type="evidence" value="ECO:0007669"/>
    <property type="project" value="TreeGrafter"/>
</dbReference>
<dbReference type="GO" id="GO:0008156">
    <property type="term" value="P:negative regulation of DNA replication"/>
    <property type="evidence" value="ECO:0007669"/>
    <property type="project" value="TreeGrafter"/>
</dbReference>
<evidence type="ECO:0000256" key="1">
    <source>
        <dbReference type="ARBA" id="ARBA00023242"/>
    </source>
</evidence>
<dbReference type="Proteomes" id="UP000314294">
    <property type="component" value="Unassembled WGS sequence"/>
</dbReference>
<dbReference type="PROSITE" id="PS51294">
    <property type="entry name" value="HTH_MYB"/>
    <property type="match status" value="1"/>
</dbReference>
<dbReference type="SUPFAM" id="SSF46689">
    <property type="entry name" value="Homeodomain-like"/>
    <property type="match status" value="1"/>
</dbReference>
<proteinExistence type="predicted"/>
<dbReference type="GO" id="GO:0003691">
    <property type="term" value="F:double-stranded telomeric DNA binding"/>
    <property type="evidence" value="ECO:0007669"/>
    <property type="project" value="TreeGrafter"/>
</dbReference>
<dbReference type="EMBL" id="SRLO01000003">
    <property type="protein sequence ID" value="TNN88975.1"/>
    <property type="molecule type" value="Genomic_DNA"/>
</dbReference>
<dbReference type="GO" id="GO:0008017">
    <property type="term" value="F:microtubule binding"/>
    <property type="evidence" value="ECO:0007669"/>
    <property type="project" value="TreeGrafter"/>
</dbReference>
<dbReference type="InterPro" id="IPR017930">
    <property type="entry name" value="Myb_dom"/>
</dbReference>
<reference evidence="4 5" key="1">
    <citation type="submission" date="2019-03" db="EMBL/GenBank/DDBJ databases">
        <title>First draft genome of Liparis tanakae, snailfish: a comprehensive survey of snailfish specific genes.</title>
        <authorList>
            <person name="Kim W."/>
            <person name="Song I."/>
            <person name="Jeong J.-H."/>
            <person name="Kim D."/>
            <person name="Kim S."/>
            <person name="Ryu S."/>
            <person name="Song J.Y."/>
            <person name="Lee S.K."/>
        </authorList>
    </citation>
    <scope>NUCLEOTIDE SEQUENCE [LARGE SCALE GENOMIC DNA]</scope>
    <source>
        <tissue evidence="4">Muscle</tissue>
    </source>
</reference>
<dbReference type="InterPro" id="IPR052450">
    <property type="entry name" value="TRBD-Containing_Protein"/>
</dbReference>
<dbReference type="CDD" id="cd11660">
    <property type="entry name" value="SANT_TRF"/>
    <property type="match status" value="1"/>
</dbReference>
<dbReference type="Pfam" id="PF00249">
    <property type="entry name" value="Myb_DNA-binding"/>
    <property type="match status" value="1"/>
</dbReference>
<sequence length="149" mass="17195">MFLDLCRQFKEENIHQFKEKFSAFAATSSTPNGNLCVEKLTICAFLTRVMHGEKLDVEFEEEAGVMPLMSAAKVWSSLEGAVEKEMFKNIAQLLLVQKWTLQLDKYLETGVKCHGQGSWSRILMDFDFDGRTGTMLKDRWRVLKKKHKV</sequence>
<dbReference type="SUPFAM" id="SSF63600">
    <property type="entry name" value="Telomeric repeat binding factor (TRF) dimerisation domain"/>
    <property type="match status" value="1"/>
</dbReference>
<feature type="domain" description="HTH myb-type" evidence="3">
    <location>
        <begin position="97"/>
        <end position="148"/>
    </location>
</feature>
<dbReference type="InterPro" id="IPR036507">
    <property type="entry name" value="Telomere_rpt-bd_fac_dimer_sf"/>
</dbReference>
<dbReference type="GO" id="GO:0003720">
    <property type="term" value="F:telomerase activity"/>
    <property type="evidence" value="ECO:0007669"/>
    <property type="project" value="TreeGrafter"/>
</dbReference>
<dbReference type="InterPro" id="IPR009057">
    <property type="entry name" value="Homeodomain-like_sf"/>
</dbReference>
<feature type="domain" description="Myb-like" evidence="2">
    <location>
        <begin position="98"/>
        <end position="144"/>
    </location>
</feature>
<evidence type="ECO:0000259" key="3">
    <source>
        <dbReference type="PROSITE" id="PS51294"/>
    </source>
</evidence>
<evidence type="ECO:0000313" key="5">
    <source>
        <dbReference type="Proteomes" id="UP000314294"/>
    </source>
</evidence>
<keyword evidence="1" id="KW-0539">Nucleus</keyword>
<organism evidence="4 5">
    <name type="scientific">Liparis tanakae</name>
    <name type="common">Tanaka's snailfish</name>
    <dbReference type="NCBI Taxonomy" id="230148"/>
    <lineage>
        <taxon>Eukaryota</taxon>
        <taxon>Metazoa</taxon>
        <taxon>Chordata</taxon>
        <taxon>Craniata</taxon>
        <taxon>Vertebrata</taxon>
        <taxon>Euteleostomi</taxon>
        <taxon>Actinopterygii</taxon>
        <taxon>Neopterygii</taxon>
        <taxon>Teleostei</taxon>
        <taxon>Neoteleostei</taxon>
        <taxon>Acanthomorphata</taxon>
        <taxon>Eupercaria</taxon>
        <taxon>Perciformes</taxon>
        <taxon>Cottioidei</taxon>
        <taxon>Cottales</taxon>
        <taxon>Liparidae</taxon>
        <taxon>Liparis</taxon>
    </lineage>
</organism>
<dbReference type="PANTHER" id="PTHR46734">
    <property type="entry name" value="TELOMERIC REPEAT-BINDING FACTOR 1 TERF1"/>
    <property type="match status" value="1"/>
</dbReference>
<dbReference type="AlphaFoldDB" id="A0A4Z2JFE3"/>
<dbReference type="Gene3D" id="1.25.40.210">
    <property type="entry name" value="Telomere repeat-binding factor, dimerisation domain"/>
    <property type="match status" value="1"/>
</dbReference>
<dbReference type="GO" id="GO:1905839">
    <property type="term" value="P:negative regulation of telomeric D-loop disassembly"/>
    <property type="evidence" value="ECO:0007669"/>
    <property type="project" value="TreeGrafter"/>
</dbReference>
<dbReference type="OrthoDB" id="608866at2759"/>
<evidence type="ECO:0000259" key="2">
    <source>
        <dbReference type="PROSITE" id="PS50090"/>
    </source>
</evidence>
<name>A0A4Z2JFE3_9TELE</name>
<dbReference type="PROSITE" id="PS50090">
    <property type="entry name" value="MYB_LIKE"/>
    <property type="match status" value="1"/>
</dbReference>
<dbReference type="InterPro" id="IPR001005">
    <property type="entry name" value="SANT/Myb"/>
</dbReference>
<comment type="caution">
    <text evidence="4">The sequence shown here is derived from an EMBL/GenBank/DDBJ whole genome shotgun (WGS) entry which is preliminary data.</text>
</comment>
<dbReference type="GO" id="GO:0007004">
    <property type="term" value="P:telomere maintenance via telomerase"/>
    <property type="evidence" value="ECO:0007669"/>
    <property type="project" value="TreeGrafter"/>
</dbReference>
<dbReference type="GO" id="GO:0000783">
    <property type="term" value="C:nuclear telomere cap complex"/>
    <property type="evidence" value="ECO:0007669"/>
    <property type="project" value="TreeGrafter"/>
</dbReference>
<dbReference type="Gene3D" id="1.10.10.60">
    <property type="entry name" value="Homeodomain-like"/>
    <property type="match status" value="1"/>
</dbReference>
<dbReference type="GO" id="GO:0008301">
    <property type="term" value="F:DNA binding, bending"/>
    <property type="evidence" value="ECO:0007669"/>
    <property type="project" value="TreeGrafter"/>
</dbReference>
<accession>A0A4Z2JFE3</accession>
<dbReference type="SMART" id="SM00717">
    <property type="entry name" value="SANT"/>
    <property type="match status" value="1"/>
</dbReference>